<accession>A0A285NB31</accession>
<proteinExistence type="predicted"/>
<sequence>MDIIVAGFIAVSTNLASNKNEKCFQIDICACKKYECRVFPTTCIPEGWKIEDFTKCENKPDKIKIPMH</sequence>
<protein>
    <submittedName>
        <fullName evidence="1">Uncharacterized protein</fullName>
    </submittedName>
</protein>
<organism evidence="1 2">
    <name type="scientific">Persephonella hydrogeniphila</name>
    <dbReference type="NCBI Taxonomy" id="198703"/>
    <lineage>
        <taxon>Bacteria</taxon>
        <taxon>Pseudomonadati</taxon>
        <taxon>Aquificota</taxon>
        <taxon>Aquificia</taxon>
        <taxon>Aquificales</taxon>
        <taxon>Hydrogenothermaceae</taxon>
        <taxon>Persephonella</taxon>
    </lineage>
</organism>
<dbReference type="AlphaFoldDB" id="A0A285NB31"/>
<keyword evidence="2" id="KW-1185">Reference proteome</keyword>
<dbReference type="Proteomes" id="UP000219036">
    <property type="component" value="Unassembled WGS sequence"/>
</dbReference>
<evidence type="ECO:0000313" key="2">
    <source>
        <dbReference type="Proteomes" id="UP000219036"/>
    </source>
</evidence>
<evidence type="ECO:0000313" key="1">
    <source>
        <dbReference type="EMBL" id="SNZ06675.1"/>
    </source>
</evidence>
<dbReference type="RefSeq" id="WP_096999937.1">
    <property type="nucleotide sequence ID" value="NZ_OBEI01000002.1"/>
</dbReference>
<gene>
    <name evidence="1" type="ORF">SAMN06265182_0758</name>
</gene>
<reference evidence="2" key="1">
    <citation type="submission" date="2017-09" db="EMBL/GenBank/DDBJ databases">
        <authorList>
            <person name="Varghese N."/>
            <person name="Submissions S."/>
        </authorList>
    </citation>
    <scope>NUCLEOTIDE SEQUENCE [LARGE SCALE GENOMIC DNA]</scope>
    <source>
        <strain evidence="2">DSM 15103</strain>
    </source>
</reference>
<name>A0A285NB31_9AQUI</name>
<dbReference type="EMBL" id="OBEI01000002">
    <property type="protein sequence ID" value="SNZ06675.1"/>
    <property type="molecule type" value="Genomic_DNA"/>
</dbReference>